<dbReference type="RefSeq" id="WP_106999934.1">
    <property type="nucleotide sequence ID" value="NZ_DBFBUD010000166.1"/>
</dbReference>
<dbReference type="InterPro" id="IPR022742">
    <property type="entry name" value="Hydrolase_4"/>
</dbReference>
<reference evidence="2 3" key="1">
    <citation type="submission" date="2018-03" db="EMBL/GenBank/DDBJ databases">
        <title>Lachnoclostridium SNUG30386 gen.nov., sp.nov., isolated from human faeces.</title>
        <authorList>
            <person name="Seo B."/>
            <person name="Jeon K."/>
            <person name="Ko G."/>
        </authorList>
    </citation>
    <scope>NUCLEOTIDE SEQUENCE [LARGE SCALE GENOMIC DNA]</scope>
    <source>
        <strain evidence="2 3">SNUG30386</strain>
    </source>
</reference>
<evidence type="ECO:0000313" key="2">
    <source>
        <dbReference type="EMBL" id="PST38746.1"/>
    </source>
</evidence>
<dbReference type="InterPro" id="IPR029058">
    <property type="entry name" value="AB_hydrolase_fold"/>
</dbReference>
<feature type="domain" description="Serine aminopeptidase S33" evidence="1">
    <location>
        <begin position="29"/>
        <end position="291"/>
    </location>
</feature>
<evidence type="ECO:0000259" key="1">
    <source>
        <dbReference type="Pfam" id="PF12146"/>
    </source>
</evidence>
<name>A0A2T3FTZ3_9CLOT</name>
<comment type="caution">
    <text evidence="2">The sequence shown here is derived from an EMBL/GenBank/DDBJ whole genome shotgun (WGS) entry which is preliminary data.</text>
</comment>
<accession>A0A2T3FTZ3</accession>
<sequence>MAQGKDFYIPFQDGSGRIHGICWEPEETPWAVIQVAHGMIEHIGRYEEFAQAMNRAGIAVIGHDHPGHGRTAKPGELGEFAEKNGVRRVNGAMAQVARFAKHKFQGIPHILLGHSMGSFFGRRFITHYGEWLDGAIFMGTGSQPEPLLWLGGTVVAAAAWLEGRNGRNERLHQLVLGSYNRYFEKGKTEHQWLSRVTEEDEKYEADPYCQFLFTDGAFVDFFQVMLDLKRKRGFDGIPKNLPILLISGEEDPVGEGGRGVRRAMEDLQETGCTNVAMQLYPGARHELFHEINREEVFGDIVDWVSKL</sequence>
<protein>
    <submittedName>
        <fullName evidence="2">Lysophospholipase</fullName>
    </submittedName>
</protein>
<dbReference type="AlphaFoldDB" id="A0A2T3FTZ3"/>
<dbReference type="Pfam" id="PF12146">
    <property type="entry name" value="Hydrolase_4"/>
    <property type="match status" value="1"/>
</dbReference>
<evidence type="ECO:0000313" key="3">
    <source>
        <dbReference type="Proteomes" id="UP000241048"/>
    </source>
</evidence>
<dbReference type="InterPro" id="IPR051044">
    <property type="entry name" value="MAG_DAG_Lipase"/>
</dbReference>
<dbReference type="Gene3D" id="3.40.50.1820">
    <property type="entry name" value="alpha/beta hydrolase"/>
    <property type="match status" value="1"/>
</dbReference>
<keyword evidence="3" id="KW-1185">Reference proteome</keyword>
<dbReference type="EMBL" id="PYLO01000001">
    <property type="protein sequence ID" value="PST38746.1"/>
    <property type="molecule type" value="Genomic_DNA"/>
</dbReference>
<organism evidence="2 3">
    <name type="scientific">Clostridium fessum</name>
    <dbReference type="NCBI Taxonomy" id="2126740"/>
    <lineage>
        <taxon>Bacteria</taxon>
        <taxon>Bacillati</taxon>
        <taxon>Bacillota</taxon>
        <taxon>Clostridia</taxon>
        <taxon>Eubacteriales</taxon>
        <taxon>Clostridiaceae</taxon>
        <taxon>Clostridium</taxon>
    </lineage>
</organism>
<dbReference type="SUPFAM" id="SSF53474">
    <property type="entry name" value="alpha/beta-Hydrolases"/>
    <property type="match status" value="1"/>
</dbReference>
<dbReference type="PANTHER" id="PTHR11614">
    <property type="entry name" value="PHOSPHOLIPASE-RELATED"/>
    <property type="match status" value="1"/>
</dbReference>
<gene>
    <name evidence="2" type="ORF">C7U56_02005</name>
</gene>
<dbReference type="Proteomes" id="UP000241048">
    <property type="component" value="Unassembled WGS sequence"/>
</dbReference>
<proteinExistence type="predicted"/>